<reference evidence="2 3" key="1">
    <citation type="submission" date="2019-12" db="EMBL/GenBank/DDBJ databases">
        <title>Whole genome shotgun sequence of Streptomyces hygroscopicus subsp. glebosus NBRC 13786.</title>
        <authorList>
            <person name="Ichikawa N."/>
            <person name="Kimura A."/>
            <person name="Kitahashi Y."/>
            <person name="Komaki H."/>
            <person name="Tamura T."/>
        </authorList>
    </citation>
    <scope>NUCLEOTIDE SEQUENCE [LARGE SCALE GENOMIC DNA]</scope>
    <source>
        <strain evidence="2 3">NBRC 13786</strain>
    </source>
</reference>
<organism evidence="2 3">
    <name type="scientific">Streptomyces glebosus</name>
    <dbReference type="NCBI Taxonomy" id="249580"/>
    <lineage>
        <taxon>Bacteria</taxon>
        <taxon>Bacillati</taxon>
        <taxon>Actinomycetota</taxon>
        <taxon>Actinomycetes</taxon>
        <taxon>Kitasatosporales</taxon>
        <taxon>Streptomycetaceae</taxon>
        <taxon>Streptomyces</taxon>
    </lineage>
</organism>
<dbReference type="Proteomes" id="UP000430079">
    <property type="component" value="Unassembled WGS sequence"/>
</dbReference>
<dbReference type="AlphaFoldDB" id="A0A640SVJ2"/>
<accession>A0A640SVJ2</accession>
<protein>
    <submittedName>
        <fullName evidence="2">Uncharacterized protein</fullName>
    </submittedName>
</protein>
<gene>
    <name evidence="2" type="ORF">Sgleb_30650</name>
</gene>
<evidence type="ECO:0000256" key="1">
    <source>
        <dbReference type="SAM" id="MobiDB-lite"/>
    </source>
</evidence>
<comment type="caution">
    <text evidence="2">The sequence shown here is derived from an EMBL/GenBank/DDBJ whole genome shotgun (WGS) entry which is preliminary data.</text>
</comment>
<proteinExistence type="predicted"/>
<dbReference type="EMBL" id="BLIO01000001">
    <property type="protein sequence ID" value="GFE15018.1"/>
    <property type="molecule type" value="Genomic_DNA"/>
</dbReference>
<evidence type="ECO:0000313" key="2">
    <source>
        <dbReference type="EMBL" id="GFE15018.1"/>
    </source>
</evidence>
<evidence type="ECO:0000313" key="3">
    <source>
        <dbReference type="Proteomes" id="UP000430079"/>
    </source>
</evidence>
<feature type="region of interest" description="Disordered" evidence="1">
    <location>
        <begin position="1"/>
        <end position="37"/>
    </location>
</feature>
<name>A0A640SVJ2_9ACTN</name>
<sequence length="176" mass="18650">MECGGVLMSDERSRTGLPSPFRGGRGPSERAGGEGPLRTLVPNELRLPLSGWLLRIARGSAGRPALEVHSAAGLLDVSVLSTLSVSPLRGARHSGRAAARWSLAWGQLPPGADLVEVDFRGWRRGVRVQAFTVAEGFWVAEAGGRFRTVTCSAGTTRVTTRLARAPRARDGGPDAE</sequence>
<keyword evidence="3" id="KW-1185">Reference proteome</keyword>